<keyword evidence="3" id="KW-1185">Reference proteome</keyword>
<keyword evidence="1" id="KW-0812">Transmembrane</keyword>
<evidence type="ECO:0000313" key="3">
    <source>
        <dbReference type="Proteomes" id="UP000790580"/>
    </source>
</evidence>
<protein>
    <submittedName>
        <fullName evidence="2">Uncharacterized protein</fullName>
    </submittedName>
</protein>
<accession>A0ABS6JYL9</accession>
<dbReference type="Proteomes" id="UP000790580">
    <property type="component" value="Unassembled WGS sequence"/>
</dbReference>
<evidence type="ECO:0000313" key="2">
    <source>
        <dbReference type="EMBL" id="MBU9723695.1"/>
    </source>
</evidence>
<gene>
    <name evidence="2" type="ORF">KS407_19945</name>
</gene>
<name>A0ABS6JYL9_9BACI</name>
<feature type="transmembrane region" description="Helical" evidence="1">
    <location>
        <begin position="85"/>
        <end position="105"/>
    </location>
</feature>
<reference evidence="2 3" key="1">
    <citation type="submission" date="2021-06" db="EMBL/GenBank/DDBJ databases">
        <title>Bacillus sp. RD4P76, an endophyte from a halophyte.</title>
        <authorList>
            <person name="Sun J.-Q."/>
        </authorList>
    </citation>
    <scope>NUCLEOTIDE SEQUENCE [LARGE SCALE GENOMIC DNA]</scope>
    <source>
        <strain evidence="2 3">JCM 17098</strain>
    </source>
</reference>
<feature type="transmembrane region" description="Helical" evidence="1">
    <location>
        <begin position="6"/>
        <end position="32"/>
    </location>
</feature>
<sequence length="119" mass="14010">MNLFIFIISYFFISILGSLSYVGVLLFTFMLIKKAFHMNETKWRDLFKYWKGKGLYVVMILPYLITLVIIYPLSLLWFEWINFEYSTVGAITIILLLTLTGIFKFSKLEGMVLNRIQGN</sequence>
<evidence type="ECO:0000256" key="1">
    <source>
        <dbReference type="SAM" id="Phobius"/>
    </source>
</evidence>
<dbReference type="EMBL" id="JAHQCR010000085">
    <property type="protein sequence ID" value="MBU9723695.1"/>
    <property type="molecule type" value="Genomic_DNA"/>
</dbReference>
<comment type="caution">
    <text evidence="2">The sequence shown here is derived from an EMBL/GenBank/DDBJ whole genome shotgun (WGS) entry which is preliminary data.</text>
</comment>
<keyword evidence="1" id="KW-0472">Membrane</keyword>
<feature type="transmembrane region" description="Helical" evidence="1">
    <location>
        <begin position="53"/>
        <end position="73"/>
    </location>
</feature>
<proteinExistence type="predicted"/>
<organism evidence="2 3">
    <name type="scientific">Evansella alkalicola</name>
    <dbReference type="NCBI Taxonomy" id="745819"/>
    <lineage>
        <taxon>Bacteria</taxon>
        <taxon>Bacillati</taxon>
        <taxon>Bacillota</taxon>
        <taxon>Bacilli</taxon>
        <taxon>Bacillales</taxon>
        <taxon>Bacillaceae</taxon>
        <taxon>Evansella</taxon>
    </lineage>
</organism>
<keyword evidence="1" id="KW-1133">Transmembrane helix</keyword>